<feature type="region of interest" description="Disordered" evidence="2">
    <location>
        <begin position="1"/>
        <end position="51"/>
    </location>
</feature>
<organism evidence="5 6">
    <name type="scientific">Actinomycetospora aurantiaca</name>
    <dbReference type="NCBI Taxonomy" id="3129233"/>
    <lineage>
        <taxon>Bacteria</taxon>
        <taxon>Bacillati</taxon>
        <taxon>Actinomycetota</taxon>
        <taxon>Actinomycetes</taxon>
        <taxon>Pseudonocardiales</taxon>
        <taxon>Pseudonocardiaceae</taxon>
        <taxon>Actinomycetospora</taxon>
    </lineage>
</organism>
<dbReference type="EMBL" id="JBBEGN010000002">
    <property type="protein sequence ID" value="MEJ2867177.1"/>
    <property type="molecule type" value="Genomic_DNA"/>
</dbReference>
<comment type="caution">
    <text evidence="5">The sequence shown here is derived from an EMBL/GenBank/DDBJ whole genome shotgun (WGS) entry which is preliminary data.</text>
</comment>
<keyword evidence="6" id="KW-1185">Reference proteome</keyword>
<protein>
    <submittedName>
        <fullName evidence="5">TetR family transcriptional regulator</fullName>
    </submittedName>
</protein>
<gene>
    <name evidence="5" type="ORF">WCD74_05330</name>
</gene>
<sequence length="249" mass="27210">MSRRSHRHEDEGQGRGSRRPSSADGAAGGEGSTAPPPRRDKRSSRWDEHRRARRTELTLATIVAIRQFGPDVGMSQVAAQARTSKTVVYRHFADKFDLYQAVCERVGAVIVGQVAEAMRTAGRPEQMLREGIDAYLTLIERDPDIYRYVMRPPGSERAVGPGEGDFVGDLTSYIGDHVGGIISTELHRQGRDPAPSVTWGHAVVGMVRSVGDHWLTSRPEVAREVITEEIADLAWGGLDRTVNASAASA</sequence>
<evidence type="ECO:0000313" key="5">
    <source>
        <dbReference type="EMBL" id="MEJ2867177.1"/>
    </source>
</evidence>
<dbReference type="RefSeq" id="WP_337693799.1">
    <property type="nucleotide sequence ID" value="NZ_JBBEGN010000002.1"/>
</dbReference>
<dbReference type="InterPro" id="IPR036271">
    <property type="entry name" value="Tet_transcr_reg_TetR-rel_C_sf"/>
</dbReference>
<evidence type="ECO:0000256" key="2">
    <source>
        <dbReference type="SAM" id="MobiDB-lite"/>
    </source>
</evidence>
<evidence type="ECO:0000256" key="1">
    <source>
        <dbReference type="ARBA" id="ARBA00023125"/>
    </source>
</evidence>
<evidence type="ECO:0000259" key="4">
    <source>
        <dbReference type="Pfam" id="PF19344"/>
    </source>
</evidence>
<feature type="domain" description="Tetracyclin repressor-like MT0489/Rv0472c C-terminal" evidence="4">
    <location>
        <begin position="120"/>
        <end position="244"/>
    </location>
</feature>
<dbReference type="Pfam" id="PF19344">
    <property type="entry name" value="TetR_C_32"/>
    <property type="match status" value="1"/>
</dbReference>
<dbReference type="InterPro" id="IPR050109">
    <property type="entry name" value="HTH-type_TetR-like_transc_reg"/>
</dbReference>
<feature type="domain" description="HTH tetR-type" evidence="3">
    <location>
        <begin position="64"/>
        <end position="102"/>
    </location>
</feature>
<reference evidence="5 6" key="1">
    <citation type="submission" date="2024-03" db="EMBL/GenBank/DDBJ databases">
        <title>Actinomycetospora sp. OC33-EN08, a novel actinomycete isolated from wild orchid (Aerides multiflora).</title>
        <authorList>
            <person name="Suriyachadkun C."/>
        </authorList>
    </citation>
    <scope>NUCLEOTIDE SEQUENCE [LARGE SCALE GENOMIC DNA]</scope>
    <source>
        <strain evidence="5 6">OC33-EN08</strain>
    </source>
</reference>
<accession>A0ABU8MJ65</accession>
<name>A0ABU8MJ65_9PSEU</name>
<evidence type="ECO:0000313" key="6">
    <source>
        <dbReference type="Proteomes" id="UP001385809"/>
    </source>
</evidence>
<dbReference type="InterPro" id="IPR009057">
    <property type="entry name" value="Homeodomain-like_sf"/>
</dbReference>
<proteinExistence type="predicted"/>
<dbReference type="SUPFAM" id="SSF46689">
    <property type="entry name" value="Homeodomain-like"/>
    <property type="match status" value="1"/>
</dbReference>
<dbReference type="SUPFAM" id="SSF48498">
    <property type="entry name" value="Tetracyclin repressor-like, C-terminal domain"/>
    <property type="match status" value="1"/>
</dbReference>
<dbReference type="InterPro" id="IPR045823">
    <property type="entry name" value="TetR_C_32"/>
</dbReference>
<evidence type="ECO:0000259" key="3">
    <source>
        <dbReference type="Pfam" id="PF00440"/>
    </source>
</evidence>
<dbReference type="Gene3D" id="1.10.357.10">
    <property type="entry name" value="Tetracycline Repressor, domain 2"/>
    <property type="match status" value="1"/>
</dbReference>
<dbReference type="Pfam" id="PF00440">
    <property type="entry name" value="TetR_N"/>
    <property type="match status" value="1"/>
</dbReference>
<keyword evidence="1" id="KW-0238">DNA-binding</keyword>
<dbReference type="InterPro" id="IPR001647">
    <property type="entry name" value="HTH_TetR"/>
</dbReference>
<dbReference type="PANTHER" id="PTHR30055">
    <property type="entry name" value="HTH-TYPE TRANSCRIPTIONAL REGULATOR RUTR"/>
    <property type="match status" value="1"/>
</dbReference>
<dbReference type="PANTHER" id="PTHR30055:SF160">
    <property type="entry name" value="TRANSCRIPTIONAL REGULATORY PROTEIN (PROBABLY ASNC-FAMILY)-RELATED"/>
    <property type="match status" value="1"/>
</dbReference>
<dbReference type="Proteomes" id="UP001385809">
    <property type="component" value="Unassembled WGS sequence"/>
</dbReference>